<feature type="compositionally biased region" description="Basic residues" evidence="1">
    <location>
        <begin position="20"/>
        <end position="31"/>
    </location>
</feature>
<dbReference type="AlphaFoldDB" id="A0A6G1KDF6"/>
<dbReference type="OrthoDB" id="3747906at2759"/>
<feature type="region of interest" description="Disordered" evidence="1">
    <location>
        <begin position="1"/>
        <end position="70"/>
    </location>
</feature>
<protein>
    <submittedName>
        <fullName evidence="2">Uncharacterized protein</fullName>
    </submittedName>
</protein>
<evidence type="ECO:0000313" key="2">
    <source>
        <dbReference type="EMBL" id="KAF2710471.1"/>
    </source>
</evidence>
<accession>A0A6G1KDF6</accession>
<keyword evidence="3" id="KW-1185">Reference proteome</keyword>
<evidence type="ECO:0000313" key="3">
    <source>
        <dbReference type="Proteomes" id="UP000799428"/>
    </source>
</evidence>
<gene>
    <name evidence="2" type="ORF">K504DRAFT_533416</name>
</gene>
<evidence type="ECO:0000256" key="1">
    <source>
        <dbReference type="SAM" id="MobiDB-lite"/>
    </source>
</evidence>
<feature type="compositionally biased region" description="Polar residues" evidence="1">
    <location>
        <begin position="53"/>
        <end position="69"/>
    </location>
</feature>
<name>A0A6G1KDF6_9PLEO</name>
<organism evidence="2 3">
    <name type="scientific">Pleomassaria siparia CBS 279.74</name>
    <dbReference type="NCBI Taxonomy" id="1314801"/>
    <lineage>
        <taxon>Eukaryota</taxon>
        <taxon>Fungi</taxon>
        <taxon>Dikarya</taxon>
        <taxon>Ascomycota</taxon>
        <taxon>Pezizomycotina</taxon>
        <taxon>Dothideomycetes</taxon>
        <taxon>Pleosporomycetidae</taxon>
        <taxon>Pleosporales</taxon>
        <taxon>Pleomassariaceae</taxon>
        <taxon>Pleomassaria</taxon>
    </lineage>
</organism>
<dbReference type="EMBL" id="MU005769">
    <property type="protein sequence ID" value="KAF2710471.1"/>
    <property type="molecule type" value="Genomic_DNA"/>
</dbReference>
<dbReference type="Proteomes" id="UP000799428">
    <property type="component" value="Unassembled WGS sequence"/>
</dbReference>
<sequence>MAPPHITKKTSATTSETVRRNGHHHDEHRKRVIEEERISSSNKSDGDSEMQDVYNQNDQGDALNSQQVEVNMGGRFKKMFDDQRKRYGKEKAVIVDEYERSRKDAEEGIKTLLGEWEKKSSSADTAQLNILCRLLEKKVEYEKRIASKLTTLEAGYAAHCRDLQRVAEHRANALN</sequence>
<reference evidence="2" key="1">
    <citation type="journal article" date="2020" name="Stud. Mycol.">
        <title>101 Dothideomycetes genomes: a test case for predicting lifestyles and emergence of pathogens.</title>
        <authorList>
            <person name="Haridas S."/>
            <person name="Albert R."/>
            <person name="Binder M."/>
            <person name="Bloem J."/>
            <person name="Labutti K."/>
            <person name="Salamov A."/>
            <person name="Andreopoulos B."/>
            <person name="Baker S."/>
            <person name="Barry K."/>
            <person name="Bills G."/>
            <person name="Bluhm B."/>
            <person name="Cannon C."/>
            <person name="Castanera R."/>
            <person name="Culley D."/>
            <person name="Daum C."/>
            <person name="Ezra D."/>
            <person name="Gonzalez J."/>
            <person name="Henrissat B."/>
            <person name="Kuo A."/>
            <person name="Liang C."/>
            <person name="Lipzen A."/>
            <person name="Lutzoni F."/>
            <person name="Magnuson J."/>
            <person name="Mondo S."/>
            <person name="Nolan M."/>
            <person name="Ohm R."/>
            <person name="Pangilinan J."/>
            <person name="Park H.-J."/>
            <person name="Ramirez L."/>
            <person name="Alfaro M."/>
            <person name="Sun H."/>
            <person name="Tritt A."/>
            <person name="Yoshinaga Y."/>
            <person name="Zwiers L.-H."/>
            <person name="Turgeon B."/>
            <person name="Goodwin S."/>
            <person name="Spatafora J."/>
            <person name="Crous P."/>
            <person name="Grigoriev I."/>
        </authorList>
    </citation>
    <scope>NUCLEOTIDE SEQUENCE</scope>
    <source>
        <strain evidence="2">CBS 279.74</strain>
    </source>
</reference>
<proteinExistence type="predicted"/>